<dbReference type="InterPro" id="IPR029063">
    <property type="entry name" value="SAM-dependent_MTases_sf"/>
</dbReference>
<dbReference type="PANTHER" id="PTHR43591">
    <property type="entry name" value="METHYLTRANSFERASE"/>
    <property type="match status" value="1"/>
</dbReference>
<feature type="domain" description="Methyltransferase type 11" evidence="1">
    <location>
        <begin position="62"/>
        <end position="153"/>
    </location>
</feature>
<dbReference type="Gene3D" id="3.40.50.150">
    <property type="entry name" value="Vaccinia Virus protein VP39"/>
    <property type="match status" value="1"/>
</dbReference>
<dbReference type="Pfam" id="PF08241">
    <property type="entry name" value="Methyltransf_11"/>
    <property type="match status" value="1"/>
</dbReference>
<organism evidence="2 3">
    <name type="scientific">Methanosarcina mazei</name>
    <name type="common">Methanosarcina frisia</name>
    <dbReference type="NCBI Taxonomy" id="2209"/>
    <lineage>
        <taxon>Archaea</taxon>
        <taxon>Methanobacteriati</taxon>
        <taxon>Methanobacteriota</taxon>
        <taxon>Stenosarchaea group</taxon>
        <taxon>Methanomicrobia</taxon>
        <taxon>Methanosarcinales</taxon>
        <taxon>Methanosarcinaceae</taxon>
        <taxon>Methanosarcina</taxon>
    </lineage>
</organism>
<sequence length="251" mass="28884">MGKNNCQFNYLRQKMRWIQSENEEYYPDFANSTVMGNYLTKKEEELINAILEKENLNNSLMLDIGGGSGRFAIPLHLKGKKVIVLDSSANALLSLKNNQNNLPIIRGNGEKLPFKSGTFDIIFVIETIEYITNKQSFLDECRTMLKEDGILIVTILNRLSYKMLHPNRKKRPEFYWTTYGEFKKSLITGGFDPEKAFGFNWIPANRSSNNSLIPYFAMIECFLGLKNLPSISPWVIISARKNNKKHDKKLV</sequence>
<protein>
    <recommendedName>
        <fullName evidence="1">Methyltransferase type 11 domain-containing protein</fullName>
    </recommendedName>
</protein>
<evidence type="ECO:0000313" key="2">
    <source>
        <dbReference type="EMBL" id="KKF99271.1"/>
    </source>
</evidence>
<dbReference type="CDD" id="cd02440">
    <property type="entry name" value="AdoMet_MTases"/>
    <property type="match status" value="1"/>
</dbReference>
<gene>
    <name evidence="2" type="ORF">DU47_20710</name>
</gene>
<dbReference type="PATRIC" id="fig|2209.59.peg.4444"/>
<comment type="caution">
    <text evidence="2">The sequence shown here is derived from an EMBL/GenBank/DDBJ whole genome shotgun (WGS) entry which is preliminary data.</text>
</comment>
<dbReference type="InterPro" id="IPR013216">
    <property type="entry name" value="Methyltransf_11"/>
</dbReference>
<accession>A0A0F8B9B2</accession>
<reference evidence="2 3" key="1">
    <citation type="journal article" date="2015" name="ISME J.">
        <title>Genomic and phenotypic differentiation among Methanosarcina mazei populations from Columbia River sediment.</title>
        <authorList>
            <person name="Youngblut N.D."/>
            <person name="Wirth J.S."/>
            <person name="Henriksen J.R."/>
            <person name="Smith M."/>
            <person name="Simon H."/>
            <person name="Metcalf W.W."/>
            <person name="Whitaker R.J."/>
        </authorList>
    </citation>
    <scope>NUCLEOTIDE SEQUENCE [LARGE SCALE GENOMIC DNA]</scope>
    <source>
        <strain evidence="2 3">2.F.A.2.4</strain>
    </source>
</reference>
<evidence type="ECO:0000313" key="3">
    <source>
        <dbReference type="Proteomes" id="UP000034578"/>
    </source>
</evidence>
<evidence type="ECO:0000259" key="1">
    <source>
        <dbReference type="Pfam" id="PF08241"/>
    </source>
</evidence>
<name>A0A0F8B9B2_METMZ</name>
<dbReference type="AlphaFoldDB" id="A0A0F8B9B2"/>
<dbReference type="GO" id="GO:0008757">
    <property type="term" value="F:S-adenosylmethionine-dependent methyltransferase activity"/>
    <property type="evidence" value="ECO:0007669"/>
    <property type="project" value="InterPro"/>
</dbReference>
<proteinExistence type="predicted"/>
<dbReference type="EMBL" id="JJOS01000118">
    <property type="protein sequence ID" value="KKF99271.1"/>
    <property type="molecule type" value="Genomic_DNA"/>
</dbReference>
<dbReference type="SUPFAM" id="SSF53335">
    <property type="entry name" value="S-adenosyl-L-methionine-dependent methyltransferases"/>
    <property type="match status" value="1"/>
</dbReference>
<keyword evidence="3" id="KW-1185">Reference proteome</keyword>
<dbReference type="Proteomes" id="UP000034578">
    <property type="component" value="Unassembled WGS sequence"/>
</dbReference>
<dbReference type="PANTHER" id="PTHR43591:SF24">
    <property type="entry name" value="2-METHOXY-6-POLYPRENYL-1,4-BENZOQUINOL METHYLASE, MITOCHONDRIAL"/>
    <property type="match status" value="1"/>
</dbReference>